<evidence type="ECO:0000313" key="1">
    <source>
        <dbReference type="EMBL" id="KAK4195055.1"/>
    </source>
</evidence>
<proteinExistence type="predicted"/>
<name>A0AAN7ARK1_9PEZI</name>
<accession>A0AAN7ARK1</accession>
<gene>
    <name evidence="1" type="ORF">QBC40DRAFT_237308</name>
</gene>
<dbReference type="EMBL" id="MU864027">
    <property type="protein sequence ID" value="KAK4195055.1"/>
    <property type="molecule type" value="Genomic_DNA"/>
</dbReference>
<reference evidence="1" key="1">
    <citation type="journal article" date="2023" name="Mol. Phylogenet. Evol.">
        <title>Genome-scale phylogeny and comparative genomics of the fungal order Sordariales.</title>
        <authorList>
            <person name="Hensen N."/>
            <person name="Bonometti L."/>
            <person name="Westerberg I."/>
            <person name="Brannstrom I.O."/>
            <person name="Guillou S."/>
            <person name="Cros-Aarteil S."/>
            <person name="Calhoun S."/>
            <person name="Haridas S."/>
            <person name="Kuo A."/>
            <person name="Mondo S."/>
            <person name="Pangilinan J."/>
            <person name="Riley R."/>
            <person name="LaButti K."/>
            <person name="Andreopoulos B."/>
            <person name="Lipzen A."/>
            <person name="Chen C."/>
            <person name="Yan M."/>
            <person name="Daum C."/>
            <person name="Ng V."/>
            <person name="Clum A."/>
            <person name="Steindorff A."/>
            <person name="Ohm R.A."/>
            <person name="Martin F."/>
            <person name="Silar P."/>
            <person name="Natvig D.O."/>
            <person name="Lalanne C."/>
            <person name="Gautier V."/>
            <person name="Ament-Velasquez S.L."/>
            <person name="Kruys A."/>
            <person name="Hutchinson M.I."/>
            <person name="Powell A.J."/>
            <person name="Barry K."/>
            <person name="Miller A.N."/>
            <person name="Grigoriev I.V."/>
            <person name="Debuchy R."/>
            <person name="Gladieux P."/>
            <person name="Hiltunen Thoren M."/>
            <person name="Johannesson H."/>
        </authorList>
    </citation>
    <scope>NUCLEOTIDE SEQUENCE</scope>
    <source>
        <strain evidence="1">CBS 315.58</strain>
    </source>
</reference>
<comment type="caution">
    <text evidence="1">The sequence shown here is derived from an EMBL/GenBank/DDBJ whole genome shotgun (WGS) entry which is preliminary data.</text>
</comment>
<dbReference type="AlphaFoldDB" id="A0AAN7ARK1"/>
<evidence type="ECO:0000313" key="2">
    <source>
        <dbReference type="Proteomes" id="UP001303160"/>
    </source>
</evidence>
<organism evidence="1 2">
    <name type="scientific">Triangularia verruculosa</name>
    <dbReference type="NCBI Taxonomy" id="2587418"/>
    <lineage>
        <taxon>Eukaryota</taxon>
        <taxon>Fungi</taxon>
        <taxon>Dikarya</taxon>
        <taxon>Ascomycota</taxon>
        <taxon>Pezizomycotina</taxon>
        <taxon>Sordariomycetes</taxon>
        <taxon>Sordariomycetidae</taxon>
        <taxon>Sordariales</taxon>
        <taxon>Podosporaceae</taxon>
        <taxon>Triangularia</taxon>
    </lineage>
</organism>
<protein>
    <submittedName>
        <fullName evidence="1">Uncharacterized protein</fullName>
    </submittedName>
</protein>
<sequence>MTADPETAATLQAIWDKKSPSFNVKFSLRNLYSASWYAALLVNTDDIPRLMREGLNFTETNVCHELGAVCPNAAGSKGRLFWSGRVYFLTHLPADGGEPFWTAALLVFGKDLFTVSNFRLGDVSLKMVYQCTAVNKQGELVYSYSSNPEYCFNAIYDGLILKVIWPGHGKFDSWGYHYQEEGQKQVGSFYCVILLALSC</sequence>
<keyword evidence="2" id="KW-1185">Reference proteome</keyword>
<reference evidence="1" key="2">
    <citation type="submission" date="2023-05" db="EMBL/GenBank/DDBJ databases">
        <authorList>
            <consortium name="Lawrence Berkeley National Laboratory"/>
            <person name="Steindorff A."/>
            <person name="Hensen N."/>
            <person name="Bonometti L."/>
            <person name="Westerberg I."/>
            <person name="Brannstrom I.O."/>
            <person name="Guillou S."/>
            <person name="Cros-Aarteil S."/>
            <person name="Calhoun S."/>
            <person name="Haridas S."/>
            <person name="Kuo A."/>
            <person name="Mondo S."/>
            <person name="Pangilinan J."/>
            <person name="Riley R."/>
            <person name="Labutti K."/>
            <person name="Andreopoulos B."/>
            <person name="Lipzen A."/>
            <person name="Chen C."/>
            <person name="Yanf M."/>
            <person name="Daum C."/>
            <person name="Ng V."/>
            <person name="Clum A."/>
            <person name="Ohm R."/>
            <person name="Martin F."/>
            <person name="Silar P."/>
            <person name="Natvig D."/>
            <person name="Lalanne C."/>
            <person name="Gautier V."/>
            <person name="Ament-Velasquez S.L."/>
            <person name="Kruys A."/>
            <person name="Hutchinson M.I."/>
            <person name="Powell A.J."/>
            <person name="Barry K."/>
            <person name="Miller A.N."/>
            <person name="Grigoriev I.V."/>
            <person name="Debuchy R."/>
            <person name="Gladieux P."/>
            <person name="Thoren M.H."/>
            <person name="Johannesson H."/>
        </authorList>
    </citation>
    <scope>NUCLEOTIDE SEQUENCE</scope>
    <source>
        <strain evidence="1">CBS 315.58</strain>
    </source>
</reference>
<dbReference type="Proteomes" id="UP001303160">
    <property type="component" value="Unassembled WGS sequence"/>
</dbReference>